<keyword evidence="4" id="KW-0808">Transferase</keyword>
<keyword evidence="9" id="KW-1133">Transmembrane helix</keyword>
<keyword evidence="9" id="KW-0472">Membrane</keyword>
<dbReference type="Pfam" id="PF07730">
    <property type="entry name" value="HisKA_3"/>
    <property type="match status" value="1"/>
</dbReference>
<dbReference type="Gene3D" id="3.30.565.10">
    <property type="entry name" value="Histidine kinase-like ATPase, C-terminal domain"/>
    <property type="match status" value="1"/>
</dbReference>
<evidence type="ECO:0000256" key="5">
    <source>
        <dbReference type="ARBA" id="ARBA00022741"/>
    </source>
</evidence>
<feature type="domain" description="Histidine kinase/HSP90-like ATPase" evidence="10">
    <location>
        <begin position="296"/>
        <end position="376"/>
    </location>
</feature>
<keyword evidence="8" id="KW-0902">Two-component regulatory system</keyword>
<evidence type="ECO:0000259" key="10">
    <source>
        <dbReference type="Pfam" id="PF02518"/>
    </source>
</evidence>
<dbReference type="InterPro" id="IPR003594">
    <property type="entry name" value="HATPase_dom"/>
</dbReference>
<evidence type="ECO:0000256" key="3">
    <source>
        <dbReference type="ARBA" id="ARBA00022553"/>
    </source>
</evidence>
<evidence type="ECO:0000313" key="13">
    <source>
        <dbReference type="Proteomes" id="UP000003835"/>
    </source>
</evidence>
<feature type="transmembrane region" description="Helical" evidence="9">
    <location>
        <begin position="89"/>
        <end position="109"/>
    </location>
</feature>
<proteinExistence type="predicted"/>
<dbReference type="GO" id="GO:0046983">
    <property type="term" value="F:protein dimerization activity"/>
    <property type="evidence" value="ECO:0007669"/>
    <property type="project" value="InterPro"/>
</dbReference>
<dbReference type="EMBL" id="DS989843">
    <property type="protein sequence ID" value="EDX77616.1"/>
    <property type="molecule type" value="Genomic_DNA"/>
</dbReference>
<evidence type="ECO:0000256" key="1">
    <source>
        <dbReference type="ARBA" id="ARBA00000085"/>
    </source>
</evidence>
<dbReference type="STRING" id="118168.MC7420_2940"/>
<evidence type="ECO:0000256" key="2">
    <source>
        <dbReference type="ARBA" id="ARBA00012438"/>
    </source>
</evidence>
<dbReference type="SUPFAM" id="SSF55874">
    <property type="entry name" value="ATPase domain of HSP90 chaperone/DNA topoisomerase II/histidine kinase"/>
    <property type="match status" value="1"/>
</dbReference>
<dbReference type="InterPro" id="IPR011712">
    <property type="entry name" value="Sig_transdc_His_kin_sub3_dim/P"/>
</dbReference>
<dbReference type="GO" id="GO:0000155">
    <property type="term" value="F:phosphorelay sensor kinase activity"/>
    <property type="evidence" value="ECO:0007669"/>
    <property type="project" value="InterPro"/>
</dbReference>
<dbReference type="InterPro" id="IPR050482">
    <property type="entry name" value="Sensor_HK_TwoCompSys"/>
</dbReference>
<accession>B4VJL5</accession>
<dbReference type="eggNOG" id="COG4585">
    <property type="taxonomic scope" value="Bacteria"/>
</dbReference>
<evidence type="ECO:0000256" key="9">
    <source>
        <dbReference type="SAM" id="Phobius"/>
    </source>
</evidence>
<keyword evidence="3" id="KW-0597">Phosphoprotein</keyword>
<dbReference type="GO" id="GO:0016020">
    <property type="term" value="C:membrane"/>
    <property type="evidence" value="ECO:0007669"/>
    <property type="project" value="InterPro"/>
</dbReference>
<keyword evidence="9" id="KW-0812">Transmembrane</keyword>
<feature type="transmembrane region" description="Helical" evidence="9">
    <location>
        <begin position="53"/>
        <end position="77"/>
    </location>
</feature>
<feature type="transmembrane region" description="Helical" evidence="9">
    <location>
        <begin position="129"/>
        <end position="151"/>
    </location>
</feature>
<dbReference type="Gene3D" id="1.20.5.1930">
    <property type="match status" value="1"/>
</dbReference>
<dbReference type="InterPro" id="IPR036890">
    <property type="entry name" value="HATPase_C_sf"/>
</dbReference>
<keyword evidence="5" id="KW-0547">Nucleotide-binding</keyword>
<feature type="transmembrane region" description="Helical" evidence="9">
    <location>
        <begin position="20"/>
        <end position="38"/>
    </location>
</feature>
<comment type="catalytic activity">
    <reaction evidence="1">
        <text>ATP + protein L-histidine = ADP + protein N-phospho-L-histidine.</text>
        <dbReference type="EC" id="2.7.13.3"/>
    </reaction>
</comment>
<feature type="domain" description="Signal transduction histidine kinase subgroup 3 dimerisation and phosphoacceptor" evidence="11">
    <location>
        <begin position="186"/>
        <end position="251"/>
    </location>
</feature>
<organism evidence="12 13">
    <name type="scientific">Coleofasciculus chthonoplastes PCC 7420</name>
    <dbReference type="NCBI Taxonomy" id="118168"/>
    <lineage>
        <taxon>Bacteria</taxon>
        <taxon>Bacillati</taxon>
        <taxon>Cyanobacteriota</taxon>
        <taxon>Cyanophyceae</taxon>
        <taxon>Coleofasciculales</taxon>
        <taxon>Coleofasciculaceae</taxon>
        <taxon>Coleofasciculus</taxon>
    </lineage>
</organism>
<evidence type="ECO:0000313" key="12">
    <source>
        <dbReference type="EMBL" id="EDX77616.1"/>
    </source>
</evidence>
<dbReference type="Proteomes" id="UP000003835">
    <property type="component" value="Unassembled WGS sequence"/>
</dbReference>
<protein>
    <recommendedName>
        <fullName evidence="2">histidine kinase</fullName>
        <ecNumber evidence="2">2.7.13.3</ecNumber>
    </recommendedName>
</protein>
<dbReference type="EC" id="2.7.13.3" evidence="2"/>
<reference evidence="12 13" key="1">
    <citation type="submission" date="2008-07" db="EMBL/GenBank/DDBJ databases">
        <authorList>
            <person name="Tandeau de Marsac N."/>
            <person name="Ferriera S."/>
            <person name="Johnson J."/>
            <person name="Kravitz S."/>
            <person name="Beeson K."/>
            <person name="Sutton G."/>
            <person name="Rogers Y.-H."/>
            <person name="Friedman R."/>
            <person name="Frazier M."/>
            <person name="Venter J.C."/>
        </authorList>
    </citation>
    <scope>NUCLEOTIDE SEQUENCE [LARGE SCALE GENOMIC DNA]</scope>
    <source>
        <strain evidence="12 13">PCC 7420</strain>
    </source>
</reference>
<dbReference type="AlphaFoldDB" id="B4VJL5"/>
<dbReference type="Pfam" id="PF02518">
    <property type="entry name" value="HATPase_c"/>
    <property type="match status" value="1"/>
</dbReference>
<evidence type="ECO:0000256" key="4">
    <source>
        <dbReference type="ARBA" id="ARBA00022679"/>
    </source>
</evidence>
<keyword evidence="7" id="KW-0067">ATP-binding</keyword>
<evidence type="ECO:0000256" key="6">
    <source>
        <dbReference type="ARBA" id="ARBA00022777"/>
    </source>
</evidence>
<dbReference type="CDD" id="cd16917">
    <property type="entry name" value="HATPase_UhpB-NarQ-NarX-like"/>
    <property type="match status" value="1"/>
</dbReference>
<dbReference type="PANTHER" id="PTHR24421">
    <property type="entry name" value="NITRATE/NITRITE SENSOR PROTEIN NARX-RELATED"/>
    <property type="match status" value="1"/>
</dbReference>
<evidence type="ECO:0000256" key="7">
    <source>
        <dbReference type="ARBA" id="ARBA00022840"/>
    </source>
</evidence>
<dbReference type="PANTHER" id="PTHR24421:SF10">
    <property type="entry name" value="NITRATE_NITRITE SENSOR PROTEIN NARQ"/>
    <property type="match status" value="1"/>
</dbReference>
<evidence type="ECO:0000256" key="8">
    <source>
        <dbReference type="ARBA" id="ARBA00023012"/>
    </source>
</evidence>
<keyword evidence="13" id="KW-1185">Reference proteome</keyword>
<gene>
    <name evidence="12" type="ORF">MC7420_2940</name>
</gene>
<dbReference type="HOGENOM" id="CLU_000445_20_15_3"/>
<keyword evidence="6 12" id="KW-0418">Kinase</keyword>
<name>B4VJL5_9CYAN</name>
<sequence length="377" mass="42624">MGIIAIIEFLRFPFPHLPRFPLLNLLGLAVFGIMGLRLPTQKSVKVIYTGVEIGVILLVSLVGKLRMLPLILIILVIRNCFIFERQSRLIITGFAFVLFLMREVDRFQSRSLHPRPPFRPPVLAMPERWLFILLSSIVVFGLVLVFLQLLVDAVLAERRSRDELAQANAQLRRYAIRIEDMATLQERNRIAREIHDSLGHSLITFNLHLEAALRLMESNPAEAKDFLLEVKQVAATALQDVRQSVATLRSNPLQGQSLEDAIASLIQEFHKSTGILPDCQINLSHPVTPDVKMASYRIIQESLTNIYKHAKATEVSIQIWTDSRFHLMIQDNGRGFDVMQNTTGFGLQGMRERTQALGGSFTINTAPGQGCQVRVEW</sequence>
<dbReference type="GO" id="GO:0005524">
    <property type="term" value="F:ATP binding"/>
    <property type="evidence" value="ECO:0007669"/>
    <property type="project" value="UniProtKB-KW"/>
</dbReference>
<evidence type="ECO:0000259" key="11">
    <source>
        <dbReference type="Pfam" id="PF07730"/>
    </source>
</evidence>